<gene>
    <name evidence="3" type="ORF">I4W93_011855</name>
</gene>
<dbReference type="SUPFAM" id="SSF56601">
    <property type="entry name" value="beta-lactamase/transpeptidase-like"/>
    <property type="match status" value="1"/>
</dbReference>
<evidence type="ECO:0000256" key="1">
    <source>
        <dbReference type="SAM" id="SignalP"/>
    </source>
</evidence>
<comment type="caution">
    <text evidence="3">The sequence shown here is derived from an EMBL/GenBank/DDBJ whole genome shotgun (WGS) entry which is preliminary data.</text>
</comment>
<dbReference type="Gene3D" id="3.40.710.10">
    <property type="entry name" value="DD-peptidase/beta-lactamase superfamily"/>
    <property type="match status" value="1"/>
</dbReference>
<reference evidence="3 4" key="2">
    <citation type="submission" date="2021-08" db="EMBL/GenBank/DDBJ databases">
        <title>Rheinheimera aquimaris sp. nov., isolated from seawater of the East Sea in Korea.</title>
        <authorList>
            <person name="Kim K.H."/>
            <person name="Wenting R."/>
            <person name="Kim K.R."/>
            <person name="Jeon C.O."/>
        </authorList>
    </citation>
    <scope>NUCLEOTIDE SEQUENCE [LARGE SCALE GENOMIC DNA]</scope>
    <source>
        <strain evidence="3 4">MA-13</strain>
    </source>
</reference>
<dbReference type="PANTHER" id="PTHR43283:SF14">
    <property type="entry name" value="BLL8153 PROTEIN"/>
    <property type="match status" value="1"/>
</dbReference>
<dbReference type="RefSeq" id="WP_224673404.1">
    <property type="nucleotide sequence ID" value="NZ_JAERPS020000004.1"/>
</dbReference>
<protein>
    <submittedName>
        <fullName evidence="3">Beta-lactamase family protein</fullName>
    </submittedName>
</protein>
<organism evidence="3 4">
    <name type="scientific">Rheinheimera maricola</name>
    <dbReference type="NCBI Taxonomy" id="2793282"/>
    <lineage>
        <taxon>Bacteria</taxon>
        <taxon>Pseudomonadati</taxon>
        <taxon>Pseudomonadota</taxon>
        <taxon>Gammaproteobacteria</taxon>
        <taxon>Chromatiales</taxon>
        <taxon>Chromatiaceae</taxon>
        <taxon>Rheinheimera</taxon>
    </lineage>
</organism>
<reference evidence="3 4" key="1">
    <citation type="submission" date="2020-12" db="EMBL/GenBank/DDBJ databases">
        <authorList>
            <person name="Ruan W."/>
            <person name="Khan S.A."/>
            <person name="Jeon C.O."/>
        </authorList>
    </citation>
    <scope>NUCLEOTIDE SEQUENCE [LARGE SCALE GENOMIC DNA]</scope>
    <source>
        <strain evidence="3 4">MA-13</strain>
    </source>
</reference>
<feature type="signal peptide" evidence="1">
    <location>
        <begin position="1"/>
        <end position="24"/>
    </location>
</feature>
<dbReference type="EMBL" id="JAERPS020000004">
    <property type="protein sequence ID" value="MBZ9612291.1"/>
    <property type="molecule type" value="Genomic_DNA"/>
</dbReference>
<sequence length="416" mass="46051">MYFIQPSTMATLAILLSLSSFATAAEKTRSADAVTPLAYRHMHEPIGSVRQIYDGKLYPDIQVNTFRNIDRLFPTRTVARGGAVSTLPFSDQPLQDFSYSVDGKTYDLFDVLSMNRVSGLLIIHNGEILFEKYLLGNDRDTRWMSMSVVKSITATLIGAAIQDGFIRSIDDPIVQYLPRFNGTAYDGVTVKHLLQMSSGVAWNETYTDPASDRRRMLEAQLSQQPGAILDLMAALPRAAKPGTVWNYSTGETQLVGALVQAATGKPVAQYLSEKIWSKLGMQADANWWLQSPDGLEIGGSGLSATLRDYARLGLFWLNDGVITVNGKPQQVLPKGWMQAASSRQKIGGKTVDYGYMLWPMHGRSYAAEGIFGQYVFVDPDKQLVVAMWSAQAKPLNRAGLDEYTFFKALSEFLPKI</sequence>
<proteinExistence type="predicted"/>
<keyword evidence="1" id="KW-0732">Signal</keyword>
<accession>A0ABS7XAD6</accession>
<keyword evidence="4" id="KW-1185">Reference proteome</keyword>
<dbReference type="InterPro" id="IPR001466">
    <property type="entry name" value="Beta-lactam-related"/>
</dbReference>
<dbReference type="Proteomes" id="UP000663814">
    <property type="component" value="Unassembled WGS sequence"/>
</dbReference>
<evidence type="ECO:0000313" key="4">
    <source>
        <dbReference type="Proteomes" id="UP000663814"/>
    </source>
</evidence>
<dbReference type="PANTHER" id="PTHR43283">
    <property type="entry name" value="BETA-LACTAMASE-RELATED"/>
    <property type="match status" value="1"/>
</dbReference>
<evidence type="ECO:0000313" key="3">
    <source>
        <dbReference type="EMBL" id="MBZ9612291.1"/>
    </source>
</evidence>
<dbReference type="Pfam" id="PF00144">
    <property type="entry name" value="Beta-lactamase"/>
    <property type="match status" value="1"/>
</dbReference>
<feature type="chain" id="PRO_5045050541" evidence="1">
    <location>
        <begin position="25"/>
        <end position="416"/>
    </location>
</feature>
<dbReference type="InterPro" id="IPR012338">
    <property type="entry name" value="Beta-lactam/transpept-like"/>
</dbReference>
<name>A0ABS7XAD6_9GAMM</name>
<evidence type="ECO:0000259" key="2">
    <source>
        <dbReference type="Pfam" id="PF00144"/>
    </source>
</evidence>
<feature type="domain" description="Beta-lactamase-related" evidence="2">
    <location>
        <begin position="120"/>
        <end position="399"/>
    </location>
</feature>
<dbReference type="InterPro" id="IPR050789">
    <property type="entry name" value="Diverse_Enzym_Activities"/>
</dbReference>